<organism evidence="10 11">
    <name type="scientific">Ladona fulva</name>
    <name type="common">Scarce chaser dragonfly</name>
    <name type="synonym">Libellula fulva</name>
    <dbReference type="NCBI Taxonomy" id="123851"/>
    <lineage>
        <taxon>Eukaryota</taxon>
        <taxon>Metazoa</taxon>
        <taxon>Ecdysozoa</taxon>
        <taxon>Arthropoda</taxon>
        <taxon>Hexapoda</taxon>
        <taxon>Insecta</taxon>
        <taxon>Pterygota</taxon>
        <taxon>Palaeoptera</taxon>
        <taxon>Odonata</taxon>
        <taxon>Epiprocta</taxon>
        <taxon>Anisoptera</taxon>
        <taxon>Libelluloidea</taxon>
        <taxon>Libellulidae</taxon>
        <taxon>Ladona</taxon>
    </lineage>
</organism>
<evidence type="ECO:0000256" key="3">
    <source>
        <dbReference type="ARBA" id="ARBA00022816"/>
    </source>
</evidence>
<evidence type="ECO:0000259" key="9">
    <source>
        <dbReference type="SMART" id="SM00160"/>
    </source>
</evidence>
<dbReference type="Pfam" id="PF08911">
    <property type="entry name" value="NUP50"/>
    <property type="match status" value="1"/>
</dbReference>
<dbReference type="SUPFAM" id="SSF50729">
    <property type="entry name" value="PH domain-like"/>
    <property type="match status" value="1"/>
</dbReference>
<keyword evidence="4" id="KW-0653">Protein transport</keyword>
<keyword evidence="3" id="KW-0509">mRNA transport</keyword>
<feature type="region of interest" description="Disordered" evidence="8">
    <location>
        <begin position="1"/>
        <end position="57"/>
    </location>
</feature>
<sequence length="483" mass="51749">MAKRSAGSDLNHENWAEEESSEEQGVFQKASAEELGKRVIKTARRRNPRLGNESTKGAFAGFEGFKVASSTTPGSVSFNFGSASKSSSSNGTSNESASIKSTQASTSFILSHNPITTATSTIPSSTTTTTTKTDKTNTESSHSTEYYGQLKSLNESVSAWIKSHVDKNPICILTPIFRDYEKYLAEIEETEQKKTKGDSKKDSSAEKKEEGKPDTTKSSSDKTFSFALGQNFSATSTPSSTTTITSKSSFFSSTSTFQSSSKSDAPGSSLGSGFLFGKKAEESKDQNIKNEVNPFLSGSSQTFNFGQSQGSTGGFSSTFPSAGFTFGGSSTFASTPKVESTEGNTADKEEDDDETPKDEFKPIVEEDALYTKRCKLFAKKEGKYNECGIGTLHIKPVPGSDDDDDSKKIQVVVRADNAIGTVLLNVVLGGSSKLPAPTRVGKNNVMLVCPLPSEADNVPLPVLVRVKEEKDADELFSQLTELD</sequence>
<dbReference type="SMART" id="SM00160">
    <property type="entry name" value="RanBD"/>
    <property type="match status" value="1"/>
</dbReference>
<evidence type="ECO:0000313" key="11">
    <source>
        <dbReference type="Proteomes" id="UP000792457"/>
    </source>
</evidence>
<keyword evidence="11" id="KW-1185">Reference proteome</keyword>
<feature type="domain" description="RanBD1" evidence="9">
    <location>
        <begin position="360"/>
        <end position="479"/>
    </location>
</feature>
<evidence type="ECO:0000256" key="2">
    <source>
        <dbReference type="ARBA" id="ARBA00022448"/>
    </source>
</evidence>
<feature type="compositionally biased region" description="Low complexity" evidence="8">
    <location>
        <begin position="116"/>
        <end position="131"/>
    </location>
</feature>
<dbReference type="Proteomes" id="UP000792457">
    <property type="component" value="Unassembled WGS sequence"/>
</dbReference>
<keyword evidence="5" id="KW-0811">Translocation</keyword>
<dbReference type="GO" id="GO:0051028">
    <property type="term" value="P:mRNA transport"/>
    <property type="evidence" value="ECO:0007669"/>
    <property type="project" value="UniProtKB-KW"/>
</dbReference>
<dbReference type="Gene3D" id="2.30.29.30">
    <property type="entry name" value="Pleckstrin-homology domain (PH domain)/Phosphotyrosine-binding domain (PTB)"/>
    <property type="match status" value="1"/>
</dbReference>
<dbReference type="EMBL" id="KZ308312">
    <property type="protein sequence ID" value="KAG8227103.1"/>
    <property type="molecule type" value="Genomic_DNA"/>
</dbReference>
<dbReference type="AlphaFoldDB" id="A0A8K0NZF1"/>
<evidence type="ECO:0000256" key="6">
    <source>
        <dbReference type="ARBA" id="ARBA00023132"/>
    </source>
</evidence>
<evidence type="ECO:0000313" key="10">
    <source>
        <dbReference type="EMBL" id="KAG8227103.1"/>
    </source>
</evidence>
<accession>A0A8K0NZF1</accession>
<dbReference type="InterPro" id="IPR000156">
    <property type="entry name" value="Ran_bind_dom"/>
</dbReference>
<feature type="region of interest" description="Disordered" evidence="8">
    <location>
        <begin position="333"/>
        <end position="359"/>
    </location>
</feature>
<keyword evidence="2" id="KW-0813">Transport</keyword>
<keyword evidence="6" id="KW-0906">Nuclear pore complex</keyword>
<evidence type="ECO:0000256" key="5">
    <source>
        <dbReference type="ARBA" id="ARBA00023010"/>
    </source>
</evidence>
<dbReference type="Pfam" id="PF00638">
    <property type="entry name" value="Ran_BP1"/>
    <property type="match status" value="1"/>
</dbReference>
<protein>
    <recommendedName>
        <fullName evidence="9">RanBD1 domain-containing protein</fullName>
    </recommendedName>
</protein>
<name>A0A8K0NZF1_LADFU</name>
<evidence type="ECO:0000256" key="4">
    <source>
        <dbReference type="ARBA" id="ARBA00022927"/>
    </source>
</evidence>
<reference evidence="10" key="1">
    <citation type="submission" date="2013-04" db="EMBL/GenBank/DDBJ databases">
        <authorList>
            <person name="Qu J."/>
            <person name="Murali S.C."/>
            <person name="Bandaranaike D."/>
            <person name="Bellair M."/>
            <person name="Blankenburg K."/>
            <person name="Chao H."/>
            <person name="Dinh H."/>
            <person name="Doddapaneni H."/>
            <person name="Downs B."/>
            <person name="Dugan-Rocha S."/>
            <person name="Elkadiri S."/>
            <person name="Gnanaolivu R.D."/>
            <person name="Hernandez B."/>
            <person name="Javaid M."/>
            <person name="Jayaseelan J.C."/>
            <person name="Lee S."/>
            <person name="Li M."/>
            <person name="Ming W."/>
            <person name="Munidasa M."/>
            <person name="Muniz J."/>
            <person name="Nguyen L."/>
            <person name="Ongeri F."/>
            <person name="Osuji N."/>
            <person name="Pu L.-L."/>
            <person name="Puazo M."/>
            <person name="Qu C."/>
            <person name="Quiroz J."/>
            <person name="Raj R."/>
            <person name="Weissenberger G."/>
            <person name="Xin Y."/>
            <person name="Zou X."/>
            <person name="Han Y."/>
            <person name="Richards S."/>
            <person name="Worley K."/>
            <person name="Muzny D."/>
            <person name="Gibbs R."/>
        </authorList>
    </citation>
    <scope>NUCLEOTIDE SEQUENCE</scope>
    <source>
        <strain evidence="10">Sampled in the wild</strain>
    </source>
</reference>
<dbReference type="OrthoDB" id="10062131at2759"/>
<gene>
    <name evidence="10" type="ORF">J437_LFUL006358</name>
</gene>
<feature type="compositionally biased region" description="Basic and acidic residues" evidence="8">
    <location>
        <begin position="190"/>
        <end position="215"/>
    </location>
</feature>
<dbReference type="GO" id="GO:0005643">
    <property type="term" value="C:nuclear pore"/>
    <property type="evidence" value="ECO:0007669"/>
    <property type="project" value="UniProtKB-SubCell"/>
</dbReference>
<feature type="region of interest" description="Disordered" evidence="8">
    <location>
        <begin position="190"/>
        <end position="222"/>
    </location>
</feature>
<dbReference type="GO" id="GO:0015031">
    <property type="term" value="P:protein transport"/>
    <property type="evidence" value="ECO:0007669"/>
    <property type="project" value="UniProtKB-KW"/>
</dbReference>
<dbReference type="InterPro" id="IPR011993">
    <property type="entry name" value="PH-like_dom_sf"/>
</dbReference>
<dbReference type="CDD" id="cd13170">
    <property type="entry name" value="RanBD_NUP50"/>
    <property type="match status" value="1"/>
</dbReference>
<proteinExistence type="predicted"/>
<evidence type="ECO:0000256" key="7">
    <source>
        <dbReference type="ARBA" id="ARBA00023242"/>
    </source>
</evidence>
<comment type="subcellular location">
    <subcellularLocation>
        <location evidence="1">Nucleus</location>
        <location evidence="1">Nuclear pore complex</location>
    </subcellularLocation>
</comment>
<evidence type="ECO:0000256" key="1">
    <source>
        <dbReference type="ARBA" id="ARBA00004567"/>
    </source>
</evidence>
<keyword evidence="7" id="KW-0539">Nucleus</keyword>
<dbReference type="InterPro" id="IPR015007">
    <property type="entry name" value="NUP2/50/61"/>
</dbReference>
<feature type="compositionally biased region" description="Basic residues" evidence="8">
    <location>
        <begin position="38"/>
        <end position="48"/>
    </location>
</feature>
<feature type="region of interest" description="Disordered" evidence="8">
    <location>
        <begin position="116"/>
        <end position="145"/>
    </location>
</feature>
<evidence type="ECO:0000256" key="8">
    <source>
        <dbReference type="SAM" id="MobiDB-lite"/>
    </source>
</evidence>
<comment type="caution">
    <text evidence="10">The sequence shown here is derived from an EMBL/GenBank/DDBJ whole genome shotgun (WGS) entry which is preliminary data.</text>
</comment>
<reference evidence="10" key="2">
    <citation type="submission" date="2017-10" db="EMBL/GenBank/DDBJ databases">
        <title>Ladona fulva Genome sequencing and assembly.</title>
        <authorList>
            <person name="Murali S."/>
            <person name="Richards S."/>
            <person name="Bandaranaike D."/>
            <person name="Bellair M."/>
            <person name="Blankenburg K."/>
            <person name="Chao H."/>
            <person name="Dinh H."/>
            <person name="Doddapaneni H."/>
            <person name="Dugan-Rocha S."/>
            <person name="Elkadiri S."/>
            <person name="Gnanaolivu R."/>
            <person name="Hernandez B."/>
            <person name="Skinner E."/>
            <person name="Javaid M."/>
            <person name="Lee S."/>
            <person name="Li M."/>
            <person name="Ming W."/>
            <person name="Munidasa M."/>
            <person name="Muniz J."/>
            <person name="Nguyen L."/>
            <person name="Hughes D."/>
            <person name="Osuji N."/>
            <person name="Pu L.-L."/>
            <person name="Puazo M."/>
            <person name="Qu C."/>
            <person name="Quiroz J."/>
            <person name="Raj R."/>
            <person name="Weissenberger G."/>
            <person name="Xin Y."/>
            <person name="Zou X."/>
            <person name="Han Y."/>
            <person name="Worley K."/>
            <person name="Muzny D."/>
            <person name="Gibbs R."/>
        </authorList>
    </citation>
    <scope>NUCLEOTIDE SEQUENCE</scope>
    <source>
        <strain evidence="10">Sampled in the wild</strain>
    </source>
</reference>